<dbReference type="GO" id="GO:0019168">
    <property type="term" value="F:2-polyprenylphenol 6-hydroxylase activity"/>
    <property type="evidence" value="ECO:0007669"/>
    <property type="project" value="TreeGrafter"/>
</dbReference>
<dbReference type="HOGENOM" id="CLU_009665_8_3_6"/>
<evidence type="ECO:0000256" key="6">
    <source>
        <dbReference type="ARBA" id="ARBA00023002"/>
    </source>
</evidence>
<dbReference type="PRINTS" id="PR00420">
    <property type="entry name" value="RNGMNOXGNASE"/>
</dbReference>
<organism evidence="9 10">
    <name type="scientific">Pseudoalteromonas tunicata D2</name>
    <dbReference type="NCBI Taxonomy" id="87626"/>
    <lineage>
        <taxon>Bacteria</taxon>
        <taxon>Pseudomonadati</taxon>
        <taxon>Pseudomonadota</taxon>
        <taxon>Gammaproteobacteria</taxon>
        <taxon>Alteromonadales</taxon>
        <taxon>Pseudoalteromonadaceae</taxon>
        <taxon>Pseudoalteromonas</taxon>
    </lineage>
</organism>
<dbReference type="OrthoDB" id="9769565at2"/>
<dbReference type="RefSeq" id="WP_009838575.1">
    <property type="nucleotide sequence ID" value="NZ_AAOH01000006.1"/>
</dbReference>
<evidence type="ECO:0000313" key="10">
    <source>
        <dbReference type="Proteomes" id="UP000006201"/>
    </source>
</evidence>
<keyword evidence="5" id="KW-0274">FAD</keyword>
<protein>
    <submittedName>
        <fullName evidence="9">Putative monooxygenase, FAD/NAD(P)-binding domain</fullName>
    </submittedName>
</protein>
<sequence>MKQSQVCIVGAGCIGLTLALGLVKQGISVVVIDGAPRLSAPNSKAAEFSLRVSALSLASQALFMQLGVWQAMLDLRAQPYTTMDVRDKDSFGKIEFVAQEQDLTHLGHIVENDVIRHALLAALDEQPLATVLFDSPYQQIHQSDSDVFLTLKDGTPIIAKLLVACDGANSAIRQQYKMPITFWDYDHHAIVATIKTQLPHHNVARQVFLPDGPLAFLPLPEANTHSIVWSTSPMRAQALLAMDDSEFNKALMAEFDGQCGLCEVVSARQSFPLKMRYARKWLDNRVILMGDAAHTIHPLAGLGMNLGLKDAAYLLELLASASTSSAQGEFAPHKLLRQYERGRKADAQTHIAMMQGLKELFEGQHPLKKLIRGVGLNLVDNLSPLKQLFADKALGQ</sequence>
<dbReference type="InterPro" id="IPR010971">
    <property type="entry name" value="UbiH/COQ6"/>
</dbReference>
<dbReference type="InterPro" id="IPR051205">
    <property type="entry name" value="UbiH/COQ6_monooxygenase"/>
</dbReference>
<dbReference type="SUPFAM" id="SSF51905">
    <property type="entry name" value="FAD/NAD(P)-binding domain"/>
    <property type="match status" value="1"/>
</dbReference>
<keyword evidence="7 9" id="KW-0503">Monooxygenase</keyword>
<dbReference type="GO" id="GO:0006744">
    <property type="term" value="P:ubiquinone biosynthetic process"/>
    <property type="evidence" value="ECO:0007669"/>
    <property type="project" value="UniProtKB-UniPathway"/>
</dbReference>
<dbReference type="InterPro" id="IPR002938">
    <property type="entry name" value="FAD-bd"/>
</dbReference>
<gene>
    <name evidence="9" type="ORF">PTD2_14777</name>
</gene>
<evidence type="ECO:0000256" key="1">
    <source>
        <dbReference type="ARBA" id="ARBA00001974"/>
    </source>
</evidence>
<keyword evidence="6" id="KW-0560">Oxidoreductase</keyword>
<comment type="similarity">
    <text evidence="3">Belongs to the UbiH/COQ6 family.</text>
</comment>
<dbReference type="STRING" id="87626.PTD2_14777"/>
<dbReference type="EMBL" id="AAOH01000006">
    <property type="protein sequence ID" value="EAR27313.1"/>
    <property type="molecule type" value="Genomic_DNA"/>
</dbReference>
<evidence type="ECO:0000256" key="3">
    <source>
        <dbReference type="ARBA" id="ARBA00005349"/>
    </source>
</evidence>
<comment type="caution">
    <text evidence="9">The sequence shown here is derived from an EMBL/GenBank/DDBJ whole genome shotgun (WGS) entry which is preliminary data.</text>
</comment>
<dbReference type="Pfam" id="PF01494">
    <property type="entry name" value="FAD_binding_3"/>
    <property type="match status" value="1"/>
</dbReference>
<proteinExistence type="inferred from homology"/>
<accession>A4CCM0</accession>
<evidence type="ECO:0000256" key="2">
    <source>
        <dbReference type="ARBA" id="ARBA00004749"/>
    </source>
</evidence>
<keyword evidence="4" id="KW-0285">Flavoprotein</keyword>
<dbReference type="InterPro" id="IPR036188">
    <property type="entry name" value="FAD/NAD-bd_sf"/>
</dbReference>
<dbReference type="PANTHER" id="PTHR43876">
    <property type="entry name" value="UBIQUINONE BIOSYNTHESIS MONOOXYGENASE COQ6, MITOCHONDRIAL"/>
    <property type="match status" value="1"/>
</dbReference>
<dbReference type="NCBIfam" id="TIGR01988">
    <property type="entry name" value="Ubi-OHases"/>
    <property type="match status" value="1"/>
</dbReference>
<name>A4CCM0_9GAMM</name>
<feature type="domain" description="FAD-binding" evidence="8">
    <location>
        <begin position="4"/>
        <end position="349"/>
    </location>
</feature>
<evidence type="ECO:0000259" key="8">
    <source>
        <dbReference type="Pfam" id="PF01494"/>
    </source>
</evidence>
<evidence type="ECO:0000256" key="5">
    <source>
        <dbReference type="ARBA" id="ARBA00022827"/>
    </source>
</evidence>
<dbReference type="PANTHER" id="PTHR43876:SF7">
    <property type="entry name" value="UBIQUINONE BIOSYNTHESIS MONOOXYGENASE COQ6, MITOCHONDRIAL"/>
    <property type="match status" value="1"/>
</dbReference>
<evidence type="ECO:0000256" key="7">
    <source>
        <dbReference type="ARBA" id="ARBA00023033"/>
    </source>
</evidence>
<evidence type="ECO:0000256" key="4">
    <source>
        <dbReference type="ARBA" id="ARBA00022630"/>
    </source>
</evidence>
<evidence type="ECO:0000313" key="9">
    <source>
        <dbReference type="EMBL" id="EAR27313.1"/>
    </source>
</evidence>
<dbReference type="Proteomes" id="UP000006201">
    <property type="component" value="Unassembled WGS sequence"/>
</dbReference>
<dbReference type="Gene3D" id="3.50.50.60">
    <property type="entry name" value="FAD/NAD(P)-binding domain"/>
    <property type="match status" value="2"/>
</dbReference>
<comment type="pathway">
    <text evidence="2">Cofactor biosynthesis; ubiquinone biosynthesis.</text>
</comment>
<reference evidence="9 10" key="1">
    <citation type="submission" date="2006-02" db="EMBL/GenBank/DDBJ databases">
        <authorList>
            <person name="Moran M.A."/>
            <person name="Kjelleberg S."/>
            <person name="Egan S."/>
            <person name="Saunders N."/>
            <person name="Thomas T."/>
            <person name="Ferriera S."/>
            <person name="Johnson J."/>
            <person name="Kravitz S."/>
            <person name="Halpern A."/>
            <person name="Remington K."/>
            <person name="Beeson K."/>
            <person name="Tran B."/>
            <person name="Rogers Y.-H."/>
            <person name="Friedman R."/>
            <person name="Venter J.C."/>
        </authorList>
    </citation>
    <scope>NUCLEOTIDE SEQUENCE [LARGE SCALE GENOMIC DNA]</scope>
    <source>
        <strain evidence="9 10">D2</strain>
    </source>
</reference>
<dbReference type="eggNOG" id="COG0654">
    <property type="taxonomic scope" value="Bacteria"/>
</dbReference>
<keyword evidence="10" id="KW-1185">Reference proteome</keyword>
<dbReference type="UniPathway" id="UPA00232"/>
<dbReference type="AlphaFoldDB" id="A4CCM0"/>
<comment type="cofactor">
    <cofactor evidence="1">
        <name>FAD</name>
        <dbReference type="ChEBI" id="CHEBI:57692"/>
    </cofactor>
</comment>
<dbReference type="GO" id="GO:0071949">
    <property type="term" value="F:FAD binding"/>
    <property type="evidence" value="ECO:0007669"/>
    <property type="project" value="InterPro"/>
</dbReference>